<dbReference type="EMBL" id="PDEA01000001">
    <property type="protein sequence ID" value="PEH89595.1"/>
    <property type="molecule type" value="Genomic_DNA"/>
</dbReference>
<organism evidence="1 2">
    <name type="scientific">Comamonas terrigena</name>
    <dbReference type="NCBI Taxonomy" id="32013"/>
    <lineage>
        <taxon>Bacteria</taxon>
        <taxon>Pseudomonadati</taxon>
        <taxon>Pseudomonadota</taxon>
        <taxon>Betaproteobacteria</taxon>
        <taxon>Burkholderiales</taxon>
        <taxon>Comamonadaceae</taxon>
        <taxon>Comamonas</taxon>
    </lineage>
</organism>
<comment type="caution">
    <text evidence="1">The sequence shown here is derived from an EMBL/GenBank/DDBJ whole genome shotgun (WGS) entry which is preliminary data.</text>
</comment>
<gene>
    <name evidence="1" type="ORF">CRM82_14210</name>
</gene>
<accession>A0A2A7UWA0</accession>
<sequence length="78" mass="8143">MDGGLPQIDLPLAKHSGNSCTAPDSSLLTFRQGGARKPGVGDGAAISGMLFVWHTGIPWEELPRPWTGLRHGVLAAPA</sequence>
<evidence type="ECO:0000313" key="1">
    <source>
        <dbReference type="EMBL" id="PEH89595.1"/>
    </source>
</evidence>
<name>A0A2A7UWA0_COMTR</name>
<evidence type="ECO:0000313" key="2">
    <source>
        <dbReference type="Proteomes" id="UP000220246"/>
    </source>
</evidence>
<protein>
    <recommendedName>
        <fullName evidence="3">Transposase</fullName>
    </recommendedName>
</protein>
<dbReference type="AlphaFoldDB" id="A0A2A7UWA0"/>
<keyword evidence="2" id="KW-1185">Reference proteome</keyword>
<dbReference type="Proteomes" id="UP000220246">
    <property type="component" value="Unassembled WGS sequence"/>
</dbReference>
<dbReference type="STRING" id="1219032.GCA_001515545_00197"/>
<proteinExistence type="predicted"/>
<reference evidence="2" key="1">
    <citation type="submission" date="2017-09" db="EMBL/GenBank/DDBJ databases">
        <title>FDA dAtabase for Regulatory Grade micrObial Sequences (FDA-ARGOS): Supporting development and validation of Infectious Disease Dx tests.</title>
        <authorList>
            <person name="Minogue T."/>
            <person name="Wolcott M."/>
            <person name="Wasieloski L."/>
            <person name="Aguilar W."/>
            <person name="Moore D."/>
            <person name="Tallon L."/>
            <person name="Sadzewicz L."/>
            <person name="Ott S."/>
            <person name="Zhao X."/>
            <person name="Nagaraj S."/>
            <person name="Vavikolanu K."/>
            <person name="Aluvathingal J."/>
            <person name="Nadendla S."/>
            <person name="Sichtig H."/>
        </authorList>
    </citation>
    <scope>NUCLEOTIDE SEQUENCE [LARGE SCALE GENOMIC DNA]</scope>
    <source>
        <strain evidence="2">FDAARGOS_394</strain>
    </source>
</reference>
<evidence type="ECO:0008006" key="3">
    <source>
        <dbReference type="Google" id="ProtNLM"/>
    </source>
</evidence>